<dbReference type="SUPFAM" id="SSF47954">
    <property type="entry name" value="Cyclin-like"/>
    <property type="match status" value="1"/>
</dbReference>
<dbReference type="InterPro" id="IPR036915">
    <property type="entry name" value="Cyclin-like_sf"/>
</dbReference>
<dbReference type="Gene3D" id="1.10.472.10">
    <property type="entry name" value="Cyclin-like"/>
    <property type="match status" value="2"/>
</dbReference>
<accession>A0A9J6E064</accession>
<proteinExistence type="predicted"/>
<dbReference type="VEuPathDB" id="VectorBase:LOC119167106"/>
<dbReference type="GO" id="GO:0006357">
    <property type="term" value="P:regulation of transcription by RNA polymerase II"/>
    <property type="evidence" value="ECO:0007669"/>
    <property type="project" value="InterPro"/>
</dbReference>
<reference evidence="3" key="1">
    <citation type="journal article" date="2020" name="Cell">
        <title>Large-Scale Comparative Analyses of Tick Genomes Elucidate Their Genetic Diversity and Vector Capacities.</title>
        <authorList>
            <consortium name="Tick Genome and Microbiome Consortium (TIGMIC)"/>
            <person name="Jia N."/>
            <person name="Wang J."/>
            <person name="Shi W."/>
            <person name="Du L."/>
            <person name="Sun Y."/>
            <person name="Zhan W."/>
            <person name="Jiang J.F."/>
            <person name="Wang Q."/>
            <person name="Zhang B."/>
            <person name="Ji P."/>
            <person name="Bell-Sakyi L."/>
            <person name="Cui X.M."/>
            <person name="Yuan T.T."/>
            <person name="Jiang B.G."/>
            <person name="Yang W.F."/>
            <person name="Lam T.T."/>
            <person name="Chang Q.C."/>
            <person name="Ding S.J."/>
            <person name="Wang X.J."/>
            <person name="Zhu J.G."/>
            <person name="Ruan X.D."/>
            <person name="Zhao L."/>
            <person name="Wei J.T."/>
            <person name="Ye R.Z."/>
            <person name="Que T.C."/>
            <person name="Du C.H."/>
            <person name="Zhou Y.H."/>
            <person name="Cheng J.X."/>
            <person name="Dai P.F."/>
            <person name="Guo W.B."/>
            <person name="Han X.H."/>
            <person name="Huang E.J."/>
            <person name="Li L.F."/>
            <person name="Wei W."/>
            <person name="Gao Y.C."/>
            <person name="Liu J.Z."/>
            <person name="Shao H.Z."/>
            <person name="Wang X."/>
            <person name="Wang C.C."/>
            <person name="Yang T.C."/>
            <person name="Huo Q.B."/>
            <person name="Li W."/>
            <person name="Chen H.Y."/>
            <person name="Chen S.E."/>
            <person name="Zhou L.G."/>
            <person name="Ni X.B."/>
            <person name="Tian J.H."/>
            <person name="Sheng Y."/>
            <person name="Liu T."/>
            <person name="Pan Y.S."/>
            <person name="Xia L.Y."/>
            <person name="Li J."/>
            <person name="Zhao F."/>
            <person name="Cao W.C."/>
        </authorList>
    </citation>
    <scope>NUCLEOTIDE SEQUENCE</scope>
    <source>
        <strain evidence="3">Rmic-2018</strain>
    </source>
</reference>
<feature type="domain" description="Cyclin N-terminal" evidence="2">
    <location>
        <begin position="39"/>
        <end position="100"/>
    </location>
</feature>
<dbReference type="AlphaFoldDB" id="A0A9J6E064"/>
<evidence type="ECO:0000313" key="4">
    <source>
        <dbReference type="Proteomes" id="UP000821866"/>
    </source>
</evidence>
<organism evidence="3 4">
    <name type="scientific">Rhipicephalus microplus</name>
    <name type="common">Cattle tick</name>
    <name type="synonym">Boophilus microplus</name>
    <dbReference type="NCBI Taxonomy" id="6941"/>
    <lineage>
        <taxon>Eukaryota</taxon>
        <taxon>Metazoa</taxon>
        <taxon>Ecdysozoa</taxon>
        <taxon>Arthropoda</taxon>
        <taxon>Chelicerata</taxon>
        <taxon>Arachnida</taxon>
        <taxon>Acari</taxon>
        <taxon>Parasitiformes</taxon>
        <taxon>Ixodida</taxon>
        <taxon>Ixodoidea</taxon>
        <taxon>Ixodidae</taxon>
        <taxon>Rhipicephalinae</taxon>
        <taxon>Rhipicephalus</taxon>
        <taxon>Boophilus</taxon>
    </lineage>
</organism>
<comment type="caution">
    <text evidence="3">The sequence shown here is derived from an EMBL/GenBank/DDBJ whole genome shotgun (WGS) entry which is preliminary data.</text>
</comment>
<evidence type="ECO:0000259" key="2">
    <source>
        <dbReference type="Pfam" id="PF00134"/>
    </source>
</evidence>
<gene>
    <name evidence="3" type="ORF">HPB51_007160</name>
</gene>
<dbReference type="CDD" id="cd20513">
    <property type="entry name" value="CYCLIN_CCNC_rpt1"/>
    <property type="match status" value="1"/>
</dbReference>
<protein>
    <recommendedName>
        <fullName evidence="2">Cyclin N-terminal domain-containing protein</fullName>
    </recommendedName>
</protein>
<dbReference type="GO" id="GO:0016538">
    <property type="term" value="F:cyclin-dependent protein serine/threonine kinase regulator activity"/>
    <property type="evidence" value="ECO:0007669"/>
    <property type="project" value="InterPro"/>
</dbReference>
<dbReference type="InterPro" id="IPR043198">
    <property type="entry name" value="Cyclin/Ssn8"/>
</dbReference>
<keyword evidence="4" id="KW-1185">Reference proteome</keyword>
<evidence type="ECO:0000313" key="3">
    <source>
        <dbReference type="EMBL" id="KAH8027610.1"/>
    </source>
</evidence>
<dbReference type="PANTHER" id="PTHR10026">
    <property type="entry name" value="CYCLIN"/>
    <property type="match status" value="1"/>
</dbReference>
<evidence type="ECO:0000256" key="1">
    <source>
        <dbReference type="ARBA" id="ARBA00023127"/>
    </source>
</evidence>
<dbReference type="EMBL" id="JABSTU010000006">
    <property type="protein sequence ID" value="KAH8027610.1"/>
    <property type="molecule type" value="Genomic_DNA"/>
</dbReference>
<dbReference type="Pfam" id="PF00134">
    <property type="entry name" value="Cyclin_N"/>
    <property type="match status" value="1"/>
</dbReference>
<keyword evidence="1" id="KW-0195">Cyclin</keyword>
<dbReference type="InterPro" id="IPR006671">
    <property type="entry name" value="Cyclin_N"/>
</dbReference>
<reference evidence="3" key="2">
    <citation type="submission" date="2021-09" db="EMBL/GenBank/DDBJ databases">
        <authorList>
            <person name="Jia N."/>
            <person name="Wang J."/>
            <person name="Shi W."/>
            <person name="Du L."/>
            <person name="Sun Y."/>
            <person name="Zhan W."/>
            <person name="Jiang J."/>
            <person name="Wang Q."/>
            <person name="Zhang B."/>
            <person name="Ji P."/>
            <person name="Sakyi L.B."/>
            <person name="Cui X."/>
            <person name="Yuan T."/>
            <person name="Jiang B."/>
            <person name="Yang W."/>
            <person name="Lam T.T.-Y."/>
            <person name="Chang Q."/>
            <person name="Ding S."/>
            <person name="Wang X."/>
            <person name="Zhu J."/>
            <person name="Ruan X."/>
            <person name="Zhao L."/>
            <person name="Wei J."/>
            <person name="Que T."/>
            <person name="Du C."/>
            <person name="Cheng J."/>
            <person name="Dai P."/>
            <person name="Han X."/>
            <person name="Huang E."/>
            <person name="Gao Y."/>
            <person name="Liu J."/>
            <person name="Shao H."/>
            <person name="Ye R."/>
            <person name="Li L."/>
            <person name="Wei W."/>
            <person name="Wang X."/>
            <person name="Wang C."/>
            <person name="Huo Q."/>
            <person name="Li W."/>
            <person name="Guo W."/>
            <person name="Chen H."/>
            <person name="Chen S."/>
            <person name="Zhou L."/>
            <person name="Zhou L."/>
            <person name="Ni X."/>
            <person name="Tian J."/>
            <person name="Zhou Y."/>
            <person name="Sheng Y."/>
            <person name="Liu T."/>
            <person name="Pan Y."/>
            <person name="Xia L."/>
            <person name="Li J."/>
            <person name="Zhao F."/>
            <person name="Cao W."/>
        </authorList>
    </citation>
    <scope>NUCLEOTIDE SEQUENCE</scope>
    <source>
        <strain evidence="3">Rmic-2018</strain>
        <tissue evidence="3">Larvae</tissue>
    </source>
</reference>
<name>A0A9J6E064_RHIMP</name>
<dbReference type="Proteomes" id="UP000821866">
    <property type="component" value="Chromosome 4"/>
</dbReference>
<sequence>MAGNFWQSSQYQQWLLDRQDLLRERHSDLQVLSEEEYHKLMIFFANFIQALGEQLKVKQQVVATATVYFKRFYVRNSLRCVDPLLMAPTCIFLASKWKSSASSPTAAW</sequence>